<proteinExistence type="predicted"/>
<organism evidence="1 2">
    <name type="scientific">Pistacia integerrima</name>
    <dbReference type="NCBI Taxonomy" id="434235"/>
    <lineage>
        <taxon>Eukaryota</taxon>
        <taxon>Viridiplantae</taxon>
        <taxon>Streptophyta</taxon>
        <taxon>Embryophyta</taxon>
        <taxon>Tracheophyta</taxon>
        <taxon>Spermatophyta</taxon>
        <taxon>Magnoliopsida</taxon>
        <taxon>eudicotyledons</taxon>
        <taxon>Gunneridae</taxon>
        <taxon>Pentapetalae</taxon>
        <taxon>rosids</taxon>
        <taxon>malvids</taxon>
        <taxon>Sapindales</taxon>
        <taxon>Anacardiaceae</taxon>
        <taxon>Pistacia</taxon>
    </lineage>
</organism>
<dbReference type="Proteomes" id="UP001163603">
    <property type="component" value="Chromosome 12"/>
</dbReference>
<keyword evidence="2" id="KW-1185">Reference proteome</keyword>
<gene>
    <name evidence="1" type="ORF">Pint_10167</name>
</gene>
<name>A0ACC0XN16_9ROSI</name>
<comment type="caution">
    <text evidence="1">The sequence shown here is derived from an EMBL/GenBank/DDBJ whole genome shotgun (WGS) entry which is preliminary data.</text>
</comment>
<dbReference type="EMBL" id="CM047747">
    <property type="protein sequence ID" value="KAJ0018791.1"/>
    <property type="molecule type" value="Genomic_DNA"/>
</dbReference>
<evidence type="ECO:0000313" key="2">
    <source>
        <dbReference type="Proteomes" id="UP001163603"/>
    </source>
</evidence>
<evidence type="ECO:0000313" key="1">
    <source>
        <dbReference type="EMBL" id="KAJ0018791.1"/>
    </source>
</evidence>
<reference evidence="2" key="1">
    <citation type="journal article" date="2023" name="G3 (Bethesda)">
        <title>Genome assembly and association tests identify interacting loci associated with vigor, precocity, and sex in interspecific pistachio rootstocks.</title>
        <authorList>
            <person name="Palmer W."/>
            <person name="Jacygrad E."/>
            <person name="Sagayaradj S."/>
            <person name="Cavanaugh K."/>
            <person name="Han R."/>
            <person name="Bertier L."/>
            <person name="Beede B."/>
            <person name="Kafkas S."/>
            <person name="Golino D."/>
            <person name="Preece J."/>
            <person name="Michelmore R."/>
        </authorList>
    </citation>
    <scope>NUCLEOTIDE SEQUENCE [LARGE SCALE GENOMIC DNA]</scope>
</reference>
<sequence length="107" mass="11762">MFNNGTVSLKCRKIRLQMKSRTAGFKAALPSHGADQWDMSRFFNGLWLALCIGGAISSTLILWIQDRGFGLCTTAILLAVIIFGVGLPLYRFQVVQGTSAIKEILQV</sequence>
<accession>A0ACC0XN16</accession>
<protein>
    <submittedName>
        <fullName evidence="1">Uncharacterized protein</fullName>
    </submittedName>
</protein>